<dbReference type="OrthoDB" id="258357at2"/>
<feature type="domain" description="DUF6690" evidence="2">
    <location>
        <begin position="2"/>
        <end position="219"/>
    </location>
</feature>
<evidence type="ECO:0000259" key="2">
    <source>
        <dbReference type="Pfam" id="PF20397"/>
    </source>
</evidence>
<dbReference type="HOGENOM" id="CLU_993404_0_0_0"/>
<dbReference type="STRING" id="530564.Psta_4771"/>
<dbReference type="InterPro" id="IPR046512">
    <property type="entry name" value="DUF6690"/>
</dbReference>
<evidence type="ECO:0000313" key="3">
    <source>
        <dbReference type="EMBL" id="ADB19412.1"/>
    </source>
</evidence>
<organism evidence="3 4">
    <name type="scientific">Pirellula staleyi (strain ATCC 27377 / DSM 6068 / ICPB 4128)</name>
    <name type="common">Pirella staleyi</name>
    <dbReference type="NCBI Taxonomy" id="530564"/>
    <lineage>
        <taxon>Bacteria</taxon>
        <taxon>Pseudomonadati</taxon>
        <taxon>Planctomycetota</taxon>
        <taxon>Planctomycetia</taxon>
        <taxon>Pirellulales</taxon>
        <taxon>Pirellulaceae</taxon>
        <taxon>Pirellula</taxon>
    </lineage>
</organism>
<sequence>MFQRPLLFLAVLAAAGLIPYILLDKELSATARSQWNSLTGSAGSSSQQETQNAVDQFAASLLEGGSAAIPPQLVVQQNAPIPLEHALRFEVSLPWVTAVFPRVTTVLGDTQLQGLRVPLVSGTQEHDIAGSLTYYFDREQVLRRITFQGYTGDERRVVMFLCSTYGMVAQPTLDRGLYRAAGPNGEVSTLLIRHVPVVSQNAPKQRMELVIDLVRGPLPKGYKLPELRAPGVAENEVVTPTVAPPPAAPVATAPATQPVAATPAATKPAAANSPRPTWRW</sequence>
<proteinExistence type="predicted"/>
<feature type="compositionally biased region" description="Low complexity" evidence="1">
    <location>
        <begin position="249"/>
        <end position="271"/>
    </location>
</feature>
<dbReference type="eggNOG" id="ENOG50336ZU">
    <property type="taxonomic scope" value="Bacteria"/>
</dbReference>
<feature type="region of interest" description="Disordered" evidence="1">
    <location>
        <begin position="244"/>
        <end position="280"/>
    </location>
</feature>
<dbReference type="Proteomes" id="UP000001887">
    <property type="component" value="Chromosome"/>
</dbReference>
<evidence type="ECO:0000256" key="1">
    <source>
        <dbReference type="SAM" id="MobiDB-lite"/>
    </source>
</evidence>
<accession>D2R8W2</accession>
<gene>
    <name evidence="3" type="ordered locus">Psta_4771</name>
</gene>
<dbReference type="Pfam" id="PF20397">
    <property type="entry name" value="DUF6690"/>
    <property type="match status" value="1"/>
</dbReference>
<reference evidence="3 4" key="1">
    <citation type="journal article" date="2009" name="Stand. Genomic Sci.">
        <title>Complete genome sequence of Pirellula staleyi type strain (ATCC 27377).</title>
        <authorList>
            <person name="Clum A."/>
            <person name="Tindall B.J."/>
            <person name="Sikorski J."/>
            <person name="Ivanova N."/>
            <person name="Mavrommatis K."/>
            <person name="Lucas S."/>
            <person name="Glavina del Rio T."/>
            <person name="Nolan M."/>
            <person name="Chen F."/>
            <person name="Tice H."/>
            <person name="Pitluck S."/>
            <person name="Cheng J.F."/>
            <person name="Chertkov O."/>
            <person name="Brettin T."/>
            <person name="Han C."/>
            <person name="Detter J.C."/>
            <person name="Kuske C."/>
            <person name="Bruce D."/>
            <person name="Goodwin L."/>
            <person name="Ovchinikova G."/>
            <person name="Pati A."/>
            <person name="Mikhailova N."/>
            <person name="Chen A."/>
            <person name="Palaniappan K."/>
            <person name="Land M."/>
            <person name="Hauser L."/>
            <person name="Chang Y.J."/>
            <person name="Jeffries C.D."/>
            <person name="Chain P."/>
            <person name="Rohde M."/>
            <person name="Goker M."/>
            <person name="Bristow J."/>
            <person name="Eisen J.A."/>
            <person name="Markowitz V."/>
            <person name="Hugenholtz P."/>
            <person name="Kyrpides N.C."/>
            <person name="Klenk H.P."/>
            <person name="Lapidus A."/>
        </authorList>
    </citation>
    <scope>NUCLEOTIDE SEQUENCE [LARGE SCALE GENOMIC DNA]</scope>
    <source>
        <strain evidence="4">ATCC 27377 / DSM 6068 / ICPB 4128</strain>
    </source>
</reference>
<name>D2R8W2_PIRSD</name>
<dbReference type="AlphaFoldDB" id="D2R8W2"/>
<dbReference type="EMBL" id="CP001848">
    <property type="protein sequence ID" value="ADB19412.1"/>
    <property type="molecule type" value="Genomic_DNA"/>
</dbReference>
<keyword evidence="4" id="KW-1185">Reference proteome</keyword>
<protein>
    <recommendedName>
        <fullName evidence="2">DUF6690 domain-containing protein</fullName>
    </recommendedName>
</protein>
<evidence type="ECO:0000313" key="4">
    <source>
        <dbReference type="Proteomes" id="UP000001887"/>
    </source>
</evidence>
<dbReference type="KEGG" id="psl:Psta_4771"/>